<dbReference type="GO" id="GO:0002143">
    <property type="term" value="P:tRNA wobble position uridine thiolation"/>
    <property type="evidence" value="ECO:0007669"/>
    <property type="project" value="TreeGrafter"/>
</dbReference>
<proteinExistence type="inferred from homology"/>
<keyword evidence="9" id="KW-0067">ATP-binding</keyword>
<dbReference type="InterPro" id="IPR046885">
    <property type="entry name" value="MnmA-like_C"/>
</dbReference>
<dbReference type="Gene3D" id="3.40.50.620">
    <property type="entry name" value="HUPs"/>
    <property type="match status" value="1"/>
</dbReference>
<dbReference type="InterPro" id="IPR004506">
    <property type="entry name" value="MnmA-like"/>
</dbReference>
<feature type="domain" description="tRNA-specific 2-thiouridylase MnmA-like central" evidence="14">
    <location>
        <begin position="218"/>
        <end position="279"/>
    </location>
</feature>
<keyword evidence="5" id="KW-0820">tRNA-binding</keyword>
<dbReference type="GO" id="GO:0005524">
    <property type="term" value="F:ATP binding"/>
    <property type="evidence" value="ECO:0007669"/>
    <property type="project" value="UniProtKB-KW"/>
</dbReference>
<dbReference type="HAMAP" id="MF_00144">
    <property type="entry name" value="tRNA_thiouridyl_MnmA"/>
    <property type="match status" value="1"/>
</dbReference>
<dbReference type="FunFam" id="3.40.50.620:FF:000104">
    <property type="entry name" value="Mitochondrial tRNA-specific 2-thiouridylase 1"/>
    <property type="match status" value="1"/>
</dbReference>
<dbReference type="FunFam" id="2.30.30.280:FF:000001">
    <property type="entry name" value="tRNA-specific 2-thiouridylase MnmA"/>
    <property type="match status" value="1"/>
</dbReference>
<dbReference type="EC" id="2.8.1.14" evidence="4"/>
<dbReference type="Gene3D" id="2.40.30.10">
    <property type="entry name" value="Translation factors"/>
    <property type="match status" value="1"/>
</dbReference>
<gene>
    <name evidence="16" type="primary">LOC115223544</name>
</gene>
<dbReference type="Pfam" id="PF03054">
    <property type="entry name" value="tRNA_Me_trans"/>
    <property type="match status" value="1"/>
</dbReference>
<evidence type="ECO:0000256" key="2">
    <source>
        <dbReference type="ARBA" id="ARBA00004173"/>
    </source>
</evidence>
<dbReference type="Pfam" id="PF20259">
    <property type="entry name" value="tRNA_Me_trans_M"/>
    <property type="match status" value="1"/>
</dbReference>
<dbReference type="Gene3D" id="2.30.30.280">
    <property type="entry name" value="Adenine nucleotide alpha hydrolases-like domains"/>
    <property type="match status" value="1"/>
</dbReference>
<dbReference type="PANTHER" id="PTHR11933">
    <property type="entry name" value="TRNA 5-METHYLAMINOMETHYL-2-THIOURIDYLATE -METHYLTRANSFERASE"/>
    <property type="match status" value="1"/>
</dbReference>
<evidence type="ECO:0000256" key="3">
    <source>
        <dbReference type="ARBA" id="ARBA00006191"/>
    </source>
</evidence>
<evidence type="ECO:0000313" key="15">
    <source>
        <dbReference type="Proteomes" id="UP000515154"/>
    </source>
</evidence>
<sequence>MINGWKTVVCGISGGVDSAVAAILLRKTGYNVLGLYMRNWDIADENGFCAAETDFEDAQYTCDKLKIPLHQVNFVKEYWNNVFSSFLQDYQKGLTPNPDILCNRHIKFDAFLKHALGKLGADAIATGHYARVGRGPENLRRSQPDPRVKLLSSVDSVKDQTFFLSQISQESLQKSLFPVGNLPKKEVREIACSHGLEKIARKKESMGICFIGSRNFSSFIKEYVVPCPGNFVDVETGKIVGQHQGIHFWTLGQRTNLGGHSYAYFVAEINPNNQDIIVAPGTHHAALFRDSFITDKPHWIHSEPEFNEGVATVSFRFQHIHPLVTCHIQRSNDDKYTVTLEKPLRAICPGQYAVFYKDEECLGSAKILTVNPSYWRQNKQNPIDPTKDFL</sequence>
<keyword evidence="11" id="KW-1015">Disulfide bond</keyword>
<evidence type="ECO:0000313" key="16">
    <source>
        <dbReference type="RefSeq" id="XP_029650040.1"/>
    </source>
</evidence>
<organism evidence="15 16">
    <name type="scientific">Octopus sinensis</name>
    <name type="common">East Asian common octopus</name>
    <dbReference type="NCBI Taxonomy" id="2607531"/>
    <lineage>
        <taxon>Eukaryota</taxon>
        <taxon>Metazoa</taxon>
        <taxon>Spiralia</taxon>
        <taxon>Lophotrochozoa</taxon>
        <taxon>Mollusca</taxon>
        <taxon>Cephalopoda</taxon>
        <taxon>Coleoidea</taxon>
        <taxon>Octopodiformes</taxon>
        <taxon>Octopoda</taxon>
        <taxon>Incirrata</taxon>
        <taxon>Octopodidae</taxon>
        <taxon>Octopus</taxon>
    </lineage>
</organism>
<dbReference type="NCBIfam" id="NF001138">
    <property type="entry name" value="PRK00143.1"/>
    <property type="match status" value="1"/>
</dbReference>
<evidence type="ECO:0000256" key="4">
    <source>
        <dbReference type="ARBA" id="ARBA00011953"/>
    </source>
</evidence>
<evidence type="ECO:0000256" key="12">
    <source>
        <dbReference type="ARBA" id="ARBA00049564"/>
    </source>
</evidence>
<keyword evidence="8" id="KW-0547">Nucleotide-binding</keyword>
<evidence type="ECO:0000256" key="11">
    <source>
        <dbReference type="ARBA" id="ARBA00023157"/>
    </source>
</evidence>
<comment type="subcellular location">
    <subcellularLocation>
        <location evidence="2">Mitochondrion</location>
    </subcellularLocation>
</comment>
<dbReference type="KEGG" id="osn:115223544"/>
<dbReference type="InterPro" id="IPR023382">
    <property type="entry name" value="MnmA-like_central_sf"/>
</dbReference>
<accession>A0A6P7TJ10</accession>
<keyword evidence="10" id="KW-0694">RNA-binding</keyword>
<reference evidence="16" key="1">
    <citation type="submission" date="2025-08" db="UniProtKB">
        <authorList>
            <consortium name="RefSeq"/>
        </authorList>
    </citation>
    <scope>IDENTIFICATION</scope>
</reference>
<evidence type="ECO:0000259" key="13">
    <source>
        <dbReference type="Pfam" id="PF20258"/>
    </source>
</evidence>
<dbReference type="GO" id="GO:0005739">
    <property type="term" value="C:mitochondrion"/>
    <property type="evidence" value="ECO:0007669"/>
    <property type="project" value="UniProtKB-SubCell"/>
</dbReference>
<dbReference type="GO" id="GO:0061708">
    <property type="term" value="F:tRNA-5-taurinomethyluridine 2-sulfurtransferase"/>
    <property type="evidence" value="ECO:0007669"/>
    <property type="project" value="UniProtKB-EC"/>
</dbReference>
<dbReference type="PANTHER" id="PTHR11933:SF5">
    <property type="entry name" value="MITOCHONDRIAL TRNA-SPECIFIC 2-THIOURIDYLASE 1"/>
    <property type="match status" value="1"/>
</dbReference>
<keyword evidence="6" id="KW-0808">Transferase</keyword>
<evidence type="ECO:0000256" key="7">
    <source>
        <dbReference type="ARBA" id="ARBA00022694"/>
    </source>
</evidence>
<dbReference type="NCBIfam" id="TIGR00420">
    <property type="entry name" value="trmU"/>
    <property type="match status" value="1"/>
</dbReference>
<evidence type="ECO:0000259" key="14">
    <source>
        <dbReference type="Pfam" id="PF20259"/>
    </source>
</evidence>
<dbReference type="InterPro" id="IPR014729">
    <property type="entry name" value="Rossmann-like_a/b/a_fold"/>
</dbReference>
<feature type="domain" description="tRNA-specific 2-thiouridylase MnmA-like C-terminal" evidence="13">
    <location>
        <begin position="290"/>
        <end position="367"/>
    </location>
</feature>
<comment type="function">
    <text evidence="1">Catalyzes the 2-thiolation of uridine at the wobble position (U34) of mitochondrial tRNA(Lys), tRNA(Glu) and tRNA(Gln). Required for the formation of 5-taurinomethyl-2-thiouridine (tm5s2U) of mitochondrial tRNA(Lys), tRNA(Glu), and tRNA(Gln) at the wobble position. ATP is required to activate the C2 atom of the wobble base.</text>
</comment>
<dbReference type="Proteomes" id="UP000515154">
    <property type="component" value="Linkage group LG23"/>
</dbReference>
<dbReference type="RefSeq" id="XP_029650040.1">
    <property type="nucleotide sequence ID" value="XM_029794180.2"/>
</dbReference>
<evidence type="ECO:0000256" key="9">
    <source>
        <dbReference type="ARBA" id="ARBA00022840"/>
    </source>
</evidence>
<keyword evidence="7" id="KW-0819">tRNA processing</keyword>
<dbReference type="CDD" id="cd01998">
    <property type="entry name" value="MnmA_TRMU-like"/>
    <property type="match status" value="1"/>
</dbReference>
<dbReference type="SUPFAM" id="SSF52402">
    <property type="entry name" value="Adenine nucleotide alpha hydrolases-like"/>
    <property type="match status" value="1"/>
</dbReference>
<dbReference type="GO" id="GO:0000049">
    <property type="term" value="F:tRNA binding"/>
    <property type="evidence" value="ECO:0007669"/>
    <property type="project" value="UniProtKB-KW"/>
</dbReference>
<dbReference type="AlphaFoldDB" id="A0A6P7TJ10"/>
<name>A0A6P7TJ10_9MOLL</name>
<dbReference type="Pfam" id="PF20258">
    <property type="entry name" value="tRNA_Me_trans_C"/>
    <property type="match status" value="1"/>
</dbReference>
<evidence type="ECO:0000256" key="10">
    <source>
        <dbReference type="ARBA" id="ARBA00022884"/>
    </source>
</evidence>
<evidence type="ECO:0000256" key="8">
    <source>
        <dbReference type="ARBA" id="ARBA00022741"/>
    </source>
</evidence>
<keyword evidence="15" id="KW-1185">Reference proteome</keyword>
<evidence type="ECO:0000256" key="6">
    <source>
        <dbReference type="ARBA" id="ARBA00022679"/>
    </source>
</evidence>
<evidence type="ECO:0000256" key="5">
    <source>
        <dbReference type="ARBA" id="ARBA00022555"/>
    </source>
</evidence>
<comment type="similarity">
    <text evidence="3">Belongs to the MnmA/TRMU family.</text>
</comment>
<evidence type="ECO:0000256" key="1">
    <source>
        <dbReference type="ARBA" id="ARBA00003986"/>
    </source>
</evidence>
<comment type="catalytic activity">
    <reaction evidence="12">
        <text>5-taurinomethyluridine(34) in tRNA + S-sulfanyl-L-cysteinyl-[protein] + AH2 + ATP = 5-taurinomethyl-2-thiouridine(34) in tRNA + L-cysteinyl-[protein] + A + AMP + diphosphate + H(+)</text>
        <dbReference type="Rhea" id="RHEA:47040"/>
        <dbReference type="Rhea" id="RHEA-COMP:10131"/>
        <dbReference type="Rhea" id="RHEA-COMP:11726"/>
        <dbReference type="Rhea" id="RHEA-COMP:11732"/>
        <dbReference type="Rhea" id="RHEA-COMP:11733"/>
        <dbReference type="ChEBI" id="CHEBI:13193"/>
        <dbReference type="ChEBI" id="CHEBI:15378"/>
        <dbReference type="ChEBI" id="CHEBI:17499"/>
        <dbReference type="ChEBI" id="CHEBI:29950"/>
        <dbReference type="ChEBI" id="CHEBI:30616"/>
        <dbReference type="ChEBI" id="CHEBI:33019"/>
        <dbReference type="ChEBI" id="CHEBI:61963"/>
        <dbReference type="ChEBI" id="CHEBI:87171"/>
        <dbReference type="ChEBI" id="CHEBI:87172"/>
        <dbReference type="ChEBI" id="CHEBI:456215"/>
        <dbReference type="EC" id="2.8.1.14"/>
    </reaction>
</comment>
<dbReference type="InterPro" id="IPR046884">
    <property type="entry name" value="MnmA-like_central"/>
</dbReference>
<protein>
    <recommendedName>
        <fullName evidence="4">tRNA-5-taurinomethyluridine 2-sulfurtransferase</fullName>
        <ecNumber evidence="4">2.8.1.14</ecNumber>
    </recommendedName>
</protein>